<dbReference type="CDD" id="cd07067">
    <property type="entry name" value="HP_PGM_like"/>
    <property type="match status" value="1"/>
</dbReference>
<dbReference type="InterPro" id="IPR029033">
    <property type="entry name" value="His_PPase_superfam"/>
</dbReference>
<dbReference type="RefSeq" id="WP_382219773.1">
    <property type="nucleotide sequence ID" value="NZ_JBHTCA010000002.1"/>
</dbReference>
<dbReference type="PANTHER" id="PTHR20935">
    <property type="entry name" value="PHOSPHOGLYCERATE MUTASE-RELATED"/>
    <property type="match status" value="1"/>
</dbReference>
<evidence type="ECO:0000313" key="2">
    <source>
        <dbReference type="EMBL" id="MFC7407896.1"/>
    </source>
</evidence>
<comment type="caution">
    <text evidence="2">The sequence shown here is derived from an EMBL/GenBank/DDBJ whole genome shotgun (WGS) entry which is preliminary data.</text>
</comment>
<accession>A0ABW2QFU5</accession>
<reference evidence="3" key="1">
    <citation type="journal article" date="2019" name="Int. J. Syst. Evol. Microbiol.">
        <title>The Global Catalogue of Microorganisms (GCM) 10K type strain sequencing project: providing services to taxonomists for standard genome sequencing and annotation.</title>
        <authorList>
            <consortium name="The Broad Institute Genomics Platform"/>
            <consortium name="The Broad Institute Genome Sequencing Center for Infectious Disease"/>
            <person name="Wu L."/>
            <person name="Ma J."/>
        </authorList>
    </citation>
    <scope>NUCLEOTIDE SEQUENCE [LARGE SCALE GENOMIC DNA]</scope>
    <source>
        <strain evidence="3">CGMCC 1.12371</strain>
    </source>
</reference>
<name>A0ABW2QFU5_9BURK</name>
<dbReference type="Pfam" id="PF00300">
    <property type="entry name" value="His_Phos_1"/>
    <property type="match status" value="1"/>
</dbReference>
<keyword evidence="3" id="KW-1185">Reference proteome</keyword>
<dbReference type="Gene3D" id="3.40.50.1240">
    <property type="entry name" value="Phosphoglycerate mutase-like"/>
    <property type="match status" value="1"/>
</dbReference>
<dbReference type="PANTHER" id="PTHR20935:SF0">
    <property type="entry name" value="SERINE_THREONINE-PROTEIN PHOSPHATASE PGAM5, MITOCHONDRIAL"/>
    <property type="match status" value="1"/>
</dbReference>
<keyword evidence="1" id="KW-0378">Hydrolase</keyword>
<dbReference type="Proteomes" id="UP001596501">
    <property type="component" value="Unassembled WGS sequence"/>
</dbReference>
<dbReference type="EMBL" id="JBHTCA010000002">
    <property type="protein sequence ID" value="MFC7407896.1"/>
    <property type="molecule type" value="Genomic_DNA"/>
</dbReference>
<evidence type="ECO:0000313" key="3">
    <source>
        <dbReference type="Proteomes" id="UP001596501"/>
    </source>
</evidence>
<dbReference type="InterPro" id="IPR051021">
    <property type="entry name" value="Mito_Ser/Thr_phosphatase"/>
</dbReference>
<protein>
    <submittedName>
        <fullName evidence="2">Histidine phosphatase family protein</fullName>
    </submittedName>
</protein>
<proteinExistence type="predicted"/>
<organism evidence="2 3">
    <name type="scientific">Hydrogenophaga atypica</name>
    <dbReference type="NCBI Taxonomy" id="249409"/>
    <lineage>
        <taxon>Bacteria</taxon>
        <taxon>Pseudomonadati</taxon>
        <taxon>Pseudomonadota</taxon>
        <taxon>Betaproteobacteria</taxon>
        <taxon>Burkholderiales</taxon>
        <taxon>Comamonadaceae</taxon>
        <taxon>Hydrogenophaga</taxon>
    </lineage>
</organism>
<dbReference type="SMART" id="SM00855">
    <property type="entry name" value="PGAM"/>
    <property type="match status" value="1"/>
</dbReference>
<gene>
    <name evidence="2" type="ORF">ACFQPB_03415</name>
</gene>
<dbReference type="InterPro" id="IPR013078">
    <property type="entry name" value="His_Pase_superF_clade-1"/>
</dbReference>
<dbReference type="SUPFAM" id="SSF53254">
    <property type="entry name" value="Phosphoglycerate mutase-like"/>
    <property type="match status" value="1"/>
</dbReference>
<sequence length="223" mass="24702">MGQLYLVRHGQASFGADDYDQLSELGQRQSRRLGEYFRAKGLVFDAVLMGSLKRHAQTWQGISDGLGGTPTPMVWPGLNEYDSEAVIHTVHPTPLAKPDTPEKYRQHFRLLRDGLTQWMAGTVTPRGMPSYVDFVAGITSALDHVKREHVGHKVLLVSSGGPISTAVGHILGTPAETTIELNMRIRNSAVTEFAFNPKRHTLLTYNTLPHLDSSEHASWVTYA</sequence>
<evidence type="ECO:0000256" key="1">
    <source>
        <dbReference type="ARBA" id="ARBA00022801"/>
    </source>
</evidence>